<keyword evidence="13" id="KW-1185">Reference proteome</keyword>
<accession>A0A6G1KHR8</accession>
<evidence type="ECO:0000256" key="2">
    <source>
        <dbReference type="ARBA" id="ARBA00012425"/>
    </source>
</evidence>
<evidence type="ECO:0000256" key="5">
    <source>
        <dbReference type="ARBA" id="ARBA00022741"/>
    </source>
</evidence>
<dbReference type="PROSITE" id="PS00108">
    <property type="entry name" value="PROTEIN_KINASE_ST"/>
    <property type="match status" value="1"/>
</dbReference>
<feature type="region of interest" description="Disordered" evidence="10">
    <location>
        <begin position="1"/>
        <end position="77"/>
    </location>
</feature>
<dbReference type="GO" id="GO:0004693">
    <property type="term" value="F:cyclin-dependent protein serine/threonine kinase activity"/>
    <property type="evidence" value="ECO:0007669"/>
    <property type="project" value="UniProtKB-EC"/>
</dbReference>
<evidence type="ECO:0000256" key="7">
    <source>
        <dbReference type="ARBA" id="ARBA00022840"/>
    </source>
</evidence>
<dbReference type="PROSITE" id="PS50011">
    <property type="entry name" value="PROTEIN_KINASE_DOM"/>
    <property type="match status" value="1"/>
</dbReference>
<dbReference type="Gene3D" id="1.10.510.10">
    <property type="entry name" value="Transferase(Phosphotransferase) domain 1"/>
    <property type="match status" value="1"/>
</dbReference>
<keyword evidence="4" id="KW-0808">Transferase</keyword>
<organism evidence="12 13">
    <name type="scientific">Pleomassaria siparia CBS 279.74</name>
    <dbReference type="NCBI Taxonomy" id="1314801"/>
    <lineage>
        <taxon>Eukaryota</taxon>
        <taxon>Fungi</taxon>
        <taxon>Dikarya</taxon>
        <taxon>Ascomycota</taxon>
        <taxon>Pezizomycotina</taxon>
        <taxon>Dothideomycetes</taxon>
        <taxon>Pleosporomycetidae</taxon>
        <taxon>Pleosporales</taxon>
        <taxon>Pleomassariaceae</taxon>
        <taxon>Pleomassaria</taxon>
    </lineage>
</organism>
<evidence type="ECO:0000256" key="4">
    <source>
        <dbReference type="ARBA" id="ARBA00022679"/>
    </source>
</evidence>
<dbReference type="InterPro" id="IPR008271">
    <property type="entry name" value="Ser/Thr_kinase_AS"/>
</dbReference>
<dbReference type="FunFam" id="3.30.200.20:FF:000054">
    <property type="entry name" value="Cyclin-dependent kinase 11B"/>
    <property type="match status" value="1"/>
</dbReference>
<protein>
    <recommendedName>
        <fullName evidence="2">cyclin-dependent kinase</fullName>
        <ecNumber evidence="2">2.7.11.22</ecNumber>
    </recommendedName>
</protein>
<dbReference type="GO" id="GO:0007346">
    <property type="term" value="P:regulation of mitotic cell cycle"/>
    <property type="evidence" value="ECO:0007669"/>
    <property type="project" value="TreeGrafter"/>
</dbReference>
<dbReference type="EMBL" id="MU005766">
    <property type="protein sequence ID" value="KAF2712389.1"/>
    <property type="molecule type" value="Genomic_DNA"/>
</dbReference>
<dbReference type="OrthoDB" id="1732493at2759"/>
<sequence length="451" mass="50904">MTRASRWADEEADAAEAAQRKKEKEAKKRLKLAKQQVEEAEEAEEVDEAQESDSHRFKRRRLSGSVEGNDEPDPKPEERKLLRFEAGGWGPARHTSNFEILNAIEEGSYGWVSRARDTATSEIVALKKVKMDHLQDGFPITALREIHILQKARHKNIVELKETIMGNDLSEVVLVMEFLEHDLKTLQEDMAEPFLASEVKTLLRQLGGAVDFLHENFIMHRDLKTSNILINNRGILKIADFGMARMIPPPHAPLTQLVVTLWYRAPELLLGAHTYDTSVDMWSLGCIFGELLLKEPLLPGKNEVDSLTLIFTLCGLPTEKKWPAFYRLPNAKSLKMPRESRNTGSIIRAKFPFLTNAGAELLSSLLSLNPEGRPSAKEMLAHPYFAENPRPKPPDMFPTFPSKAGQEKRRVREPLAPKRGEAPGIQQIDFSGIFANRDEEEKGAGFTLRMA</sequence>
<keyword evidence="6 12" id="KW-0418">Kinase</keyword>
<keyword evidence="7" id="KW-0067">ATP-binding</keyword>
<evidence type="ECO:0000256" key="8">
    <source>
        <dbReference type="ARBA" id="ARBA00047811"/>
    </source>
</evidence>
<evidence type="ECO:0000313" key="12">
    <source>
        <dbReference type="EMBL" id="KAF2712389.1"/>
    </source>
</evidence>
<dbReference type="SUPFAM" id="SSF56112">
    <property type="entry name" value="Protein kinase-like (PK-like)"/>
    <property type="match status" value="1"/>
</dbReference>
<dbReference type="EC" id="2.7.11.22" evidence="2"/>
<comment type="catalytic activity">
    <reaction evidence="9">
        <text>L-seryl-[protein] + ATP = O-phospho-L-seryl-[protein] + ADP + H(+)</text>
        <dbReference type="Rhea" id="RHEA:17989"/>
        <dbReference type="Rhea" id="RHEA-COMP:9863"/>
        <dbReference type="Rhea" id="RHEA-COMP:11604"/>
        <dbReference type="ChEBI" id="CHEBI:15378"/>
        <dbReference type="ChEBI" id="CHEBI:29999"/>
        <dbReference type="ChEBI" id="CHEBI:30616"/>
        <dbReference type="ChEBI" id="CHEBI:83421"/>
        <dbReference type="ChEBI" id="CHEBI:456216"/>
        <dbReference type="EC" id="2.7.11.22"/>
    </reaction>
</comment>
<evidence type="ECO:0000256" key="1">
    <source>
        <dbReference type="ARBA" id="ARBA00006485"/>
    </source>
</evidence>
<dbReference type="InterPro" id="IPR011009">
    <property type="entry name" value="Kinase-like_dom_sf"/>
</dbReference>
<dbReference type="PANTHER" id="PTHR24056">
    <property type="entry name" value="CELL DIVISION PROTEIN KINASE"/>
    <property type="match status" value="1"/>
</dbReference>
<keyword evidence="3" id="KW-0723">Serine/threonine-protein kinase</keyword>
<comment type="catalytic activity">
    <reaction evidence="8">
        <text>L-threonyl-[protein] + ATP = O-phospho-L-threonyl-[protein] + ADP + H(+)</text>
        <dbReference type="Rhea" id="RHEA:46608"/>
        <dbReference type="Rhea" id="RHEA-COMP:11060"/>
        <dbReference type="Rhea" id="RHEA-COMP:11605"/>
        <dbReference type="ChEBI" id="CHEBI:15378"/>
        <dbReference type="ChEBI" id="CHEBI:30013"/>
        <dbReference type="ChEBI" id="CHEBI:30616"/>
        <dbReference type="ChEBI" id="CHEBI:61977"/>
        <dbReference type="ChEBI" id="CHEBI:456216"/>
        <dbReference type="EC" id="2.7.11.22"/>
    </reaction>
</comment>
<dbReference type="FunFam" id="1.10.510.10:FF:000211">
    <property type="entry name" value="Cyclin-dependent kinase G-2"/>
    <property type="match status" value="1"/>
</dbReference>
<dbReference type="InterPro" id="IPR050108">
    <property type="entry name" value="CDK"/>
</dbReference>
<comment type="similarity">
    <text evidence="1">Belongs to the protein kinase superfamily. CMGC Ser/Thr protein kinase family. CDC2/CDKX subfamily.</text>
</comment>
<dbReference type="SMART" id="SM00220">
    <property type="entry name" value="S_TKc"/>
    <property type="match status" value="1"/>
</dbReference>
<evidence type="ECO:0000256" key="10">
    <source>
        <dbReference type="SAM" id="MobiDB-lite"/>
    </source>
</evidence>
<evidence type="ECO:0000313" key="13">
    <source>
        <dbReference type="Proteomes" id="UP000799428"/>
    </source>
</evidence>
<name>A0A6G1KHR8_9PLEO</name>
<feature type="compositionally biased region" description="Basic and acidic residues" evidence="10">
    <location>
        <begin position="405"/>
        <end position="421"/>
    </location>
</feature>
<dbReference type="Proteomes" id="UP000799428">
    <property type="component" value="Unassembled WGS sequence"/>
</dbReference>
<gene>
    <name evidence="12" type="ORF">K504DRAFT_480070</name>
</gene>
<dbReference type="Gene3D" id="3.30.200.20">
    <property type="entry name" value="Phosphorylase Kinase, domain 1"/>
    <property type="match status" value="1"/>
</dbReference>
<dbReference type="Pfam" id="PF00069">
    <property type="entry name" value="Pkinase"/>
    <property type="match status" value="1"/>
</dbReference>
<feature type="domain" description="Protein kinase" evidence="11">
    <location>
        <begin position="98"/>
        <end position="385"/>
    </location>
</feature>
<evidence type="ECO:0000256" key="9">
    <source>
        <dbReference type="ARBA" id="ARBA00048367"/>
    </source>
</evidence>
<dbReference type="PANTHER" id="PTHR24056:SF107">
    <property type="entry name" value="CYCLIN-DEPENDENT KINASE 11A-RELATED"/>
    <property type="match status" value="1"/>
</dbReference>
<dbReference type="GO" id="GO:0005634">
    <property type="term" value="C:nucleus"/>
    <property type="evidence" value="ECO:0007669"/>
    <property type="project" value="TreeGrafter"/>
</dbReference>
<dbReference type="GO" id="GO:0005524">
    <property type="term" value="F:ATP binding"/>
    <property type="evidence" value="ECO:0007669"/>
    <property type="project" value="UniProtKB-KW"/>
</dbReference>
<evidence type="ECO:0000256" key="3">
    <source>
        <dbReference type="ARBA" id="ARBA00022527"/>
    </source>
</evidence>
<reference evidence="12" key="1">
    <citation type="journal article" date="2020" name="Stud. Mycol.">
        <title>101 Dothideomycetes genomes: a test case for predicting lifestyles and emergence of pathogens.</title>
        <authorList>
            <person name="Haridas S."/>
            <person name="Albert R."/>
            <person name="Binder M."/>
            <person name="Bloem J."/>
            <person name="Labutti K."/>
            <person name="Salamov A."/>
            <person name="Andreopoulos B."/>
            <person name="Baker S."/>
            <person name="Barry K."/>
            <person name="Bills G."/>
            <person name="Bluhm B."/>
            <person name="Cannon C."/>
            <person name="Castanera R."/>
            <person name="Culley D."/>
            <person name="Daum C."/>
            <person name="Ezra D."/>
            <person name="Gonzalez J."/>
            <person name="Henrissat B."/>
            <person name="Kuo A."/>
            <person name="Liang C."/>
            <person name="Lipzen A."/>
            <person name="Lutzoni F."/>
            <person name="Magnuson J."/>
            <person name="Mondo S."/>
            <person name="Nolan M."/>
            <person name="Ohm R."/>
            <person name="Pangilinan J."/>
            <person name="Park H.-J."/>
            <person name="Ramirez L."/>
            <person name="Alfaro M."/>
            <person name="Sun H."/>
            <person name="Tritt A."/>
            <person name="Yoshinaga Y."/>
            <person name="Zwiers L.-H."/>
            <person name="Turgeon B."/>
            <person name="Goodwin S."/>
            <person name="Spatafora J."/>
            <person name="Crous P."/>
            <person name="Grigoriev I."/>
        </authorList>
    </citation>
    <scope>NUCLEOTIDE SEQUENCE</scope>
    <source>
        <strain evidence="12">CBS 279.74</strain>
    </source>
</reference>
<feature type="region of interest" description="Disordered" evidence="10">
    <location>
        <begin position="387"/>
        <end position="423"/>
    </location>
</feature>
<evidence type="ECO:0000256" key="6">
    <source>
        <dbReference type="ARBA" id="ARBA00022777"/>
    </source>
</evidence>
<keyword evidence="5" id="KW-0547">Nucleotide-binding</keyword>
<proteinExistence type="inferred from homology"/>
<dbReference type="AlphaFoldDB" id="A0A6G1KHR8"/>
<evidence type="ECO:0000259" key="11">
    <source>
        <dbReference type="PROSITE" id="PS50011"/>
    </source>
</evidence>
<feature type="compositionally biased region" description="Acidic residues" evidence="10">
    <location>
        <begin position="38"/>
        <end position="51"/>
    </location>
</feature>
<dbReference type="InterPro" id="IPR000719">
    <property type="entry name" value="Prot_kinase_dom"/>
</dbReference>